<comment type="caution">
    <text evidence="1">The sequence shown here is derived from an EMBL/GenBank/DDBJ whole genome shotgun (WGS) entry which is preliminary data.</text>
</comment>
<proteinExistence type="predicted"/>
<organism evidence="1 2">
    <name type="scientific">Nocardioides zhouii</name>
    <dbReference type="NCBI Taxonomy" id="1168729"/>
    <lineage>
        <taxon>Bacteria</taxon>
        <taxon>Bacillati</taxon>
        <taxon>Actinomycetota</taxon>
        <taxon>Actinomycetes</taxon>
        <taxon>Propionibacteriales</taxon>
        <taxon>Nocardioidaceae</taxon>
        <taxon>Nocardioides</taxon>
    </lineage>
</organism>
<keyword evidence="2" id="KW-1185">Reference proteome</keyword>
<dbReference type="Proteomes" id="UP000291101">
    <property type="component" value="Unassembled WGS sequence"/>
</dbReference>
<protein>
    <submittedName>
        <fullName evidence="1">N-acetyltransferase</fullName>
    </submittedName>
</protein>
<evidence type="ECO:0000313" key="2">
    <source>
        <dbReference type="Proteomes" id="UP000291101"/>
    </source>
</evidence>
<dbReference type="Gene3D" id="3.40.630.30">
    <property type="match status" value="1"/>
</dbReference>
<sequence length="150" mass="16667">MTDFVPPDFVAPRALVADAFRLEPLGPQHNDSDLAAWGSSIEHIRSTPGYPDGRWPPVGGMSSEANLGDLTRHAADFEARKGFTFTVLDPATDEVIGCVYLYPTRSTEHDVDVQSWVRADRAELDVPLADAVAAWLEADWPWERPERHGR</sequence>
<dbReference type="AlphaFoldDB" id="A0A4Q2T695"/>
<dbReference type="GO" id="GO:0016740">
    <property type="term" value="F:transferase activity"/>
    <property type="evidence" value="ECO:0007669"/>
    <property type="project" value="UniProtKB-KW"/>
</dbReference>
<dbReference type="OrthoDB" id="3774915at2"/>
<reference evidence="1 2" key="1">
    <citation type="submission" date="2019-01" db="EMBL/GenBank/DDBJ databases">
        <title>Novel species of Nocardioides.</title>
        <authorList>
            <person name="Liu Q."/>
            <person name="X Y.-H."/>
        </authorList>
    </citation>
    <scope>NUCLEOTIDE SEQUENCE [LARGE SCALE GENOMIC DNA]</scope>
    <source>
        <strain evidence="1 2">HLT2-9</strain>
    </source>
</reference>
<gene>
    <name evidence="1" type="ORF">EUA94_07475</name>
</gene>
<accession>A0A4Q2T695</accession>
<dbReference type="RefSeq" id="WP_129426256.1">
    <property type="nucleotide sequence ID" value="NZ_SDWV01000006.1"/>
</dbReference>
<dbReference type="EMBL" id="SDWV01000006">
    <property type="protein sequence ID" value="RYC12504.1"/>
    <property type="molecule type" value="Genomic_DNA"/>
</dbReference>
<evidence type="ECO:0000313" key="1">
    <source>
        <dbReference type="EMBL" id="RYC12504.1"/>
    </source>
</evidence>
<keyword evidence="1" id="KW-0808">Transferase</keyword>
<name>A0A4Q2T695_9ACTN</name>